<dbReference type="EMBL" id="JAHLQK010000003">
    <property type="protein sequence ID" value="MBU5676649.1"/>
    <property type="molecule type" value="Genomic_DNA"/>
</dbReference>
<sequence length="71" mass="7718">MRVLELSFKKEDGKGAKIVVANAREDITSEEVKTVMEGIISKNIFAPSGMNLAQVEGAKVIITQEQDLNLA</sequence>
<dbReference type="Proteomes" id="UP000779508">
    <property type="component" value="Unassembled WGS sequence"/>
</dbReference>
<evidence type="ECO:0000313" key="2">
    <source>
        <dbReference type="Proteomes" id="UP000779508"/>
    </source>
</evidence>
<dbReference type="Pfam" id="PF11148">
    <property type="entry name" value="DUF2922"/>
    <property type="match status" value="1"/>
</dbReference>
<evidence type="ECO:0000313" key="1">
    <source>
        <dbReference type="EMBL" id="MBU5676649.1"/>
    </source>
</evidence>
<name>A0ABS6G2R0_9FIRM</name>
<organism evidence="1 2">
    <name type="scientific">Alkaliphilus flagellatus</name>
    <dbReference type="NCBI Taxonomy" id="2841507"/>
    <lineage>
        <taxon>Bacteria</taxon>
        <taxon>Bacillati</taxon>
        <taxon>Bacillota</taxon>
        <taxon>Clostridia</taxon>
        <taxon>Peptostreptococcales</taxon>
        <taxon>Natronincolaceae</taxon>
        <taxon>Alkaliphilus</taxon>
    </lineage>
</organism>
<accession>A0ABS6G2R0</accession>
<comment type="caution">
    <text evidence="1">The sequence shown here is derived from an EMBL/GenBank/DDBJ whole genome shotgun (WGS) entry which is preliminary data.</text>
</comment>
<gene>
    <name evidence="1" type="ORF">KQI88_09480</name>
</gene>
<dbReference type="InterPro" id="IPR021321">
    <property type="entry name" value="DUF2922"/>
</dbReference>
<reference evidence="1 2" key="1">
    <citation type="submission" date="2021-06" db="EMBL/GenBank/DDBJ databases">
        <authorList>
            <person name="Sun Q."/>
            <person name="Li D."/>
        </authorList>
    </citation>
    <scope>NUCLEOTIDE SEQUENCE [LARGE SCALE GENOMIC DNA]</scope>
    <source>
        <strain evidence="1 2">MSJ-5</strain>
    </source>
</reference>
<protein>
    <submittedName>
        <fullName evidence="1">DUF2922 domain-containing protein</fullName>
    </submittedName>
</protein>
<dbReference type="RefSeq" id="WP_216416662.1">
    <property type="nucleotide sequence ID" value="NZ_JAHLQK010000003.1"/>
</dbReference>
<keyword evidence="2" id="KW-1185">Reference proteome</keyword>
<proteinExistence type="predicted"/>